<dbReference type="InterPro" id="IPR004260">
    <property type="entry name" value="Pyr-dimer_DNA_glycosylase"/>
</dbReference>
<accession>A0ABU8JHC5</accession>
<sequence>MRLWTLHPRFLDRQGLLAVWREGLLARAVLHGRTRGYRHHPQLERFRAHAEPSLAIDAYLAAVHEEACARGYLFDRGKFGPLRPVAGIVATAGQLEFEWRHLLRKLAVRDPALYERWRERRPTCHPLFLLEPGPVAPWERP</sequence>
<gene>
    <name evidence="1" type="ORF">WAT24_15970</name>
</gene>
<reference evidence="1 2" key="1">
    <citation type="journal article" date="2014" name="Int. J. Syst. Evol. Microbiol.">
        <title>Fulvimonas yonginensis sp. nov., isolated from greenhouse soil, and emended description of the genus Fulvimonas.</title>
        <authorList>
            <person name="Ahn J.H."/>
            <person name="Kim S.J."/>
            <person name="Weon H.Y."/>
            <person name="Hong S.B."/>
            <person name="Seok S.J."/>
            <person name="Kwon S.W."/>
        </authorList>
    </citation>
    <scope>NUCLEOTIDE SEQUENCE [LARGE SCALE GENOMIC DNA]</scope>
    <source>
        <strain evidence="1 2">KACC 16952</strain>
    </source>
</reference>
<keyword evidence="2" id="KW-1185">Reference proteome</keyword>
<name>A0ABU8JHC5_9GAMM</name>
<comment type="caution">
    <text evidence="1">The sequence shown here is derived from an EMBL/GenBank/DDBJ whole genome shotgun (WGS) entry which is preliminary data.</text>
</comment>
<protein>
    <submittedName>
        <fullName evidence="1">Pyrimidine dimer DNA glycosylase/endonuclease V</fullName>
    </submittedName>
</protein>
<evidence type="ECO:0000313" key="1">
    <source>
        <dbReference type="EMBL" id="MEI7038252.1"/>
    </source>
</evidence>
<proteinExistence type="predicted"/>
<dbReference type="EMBL" id="JBBBNY010000018">
    <property type="protein sequence ID" value="MEI7038252.1"/>
    <property type="molecule type" value="Genomic_DNA"/>
</dbReference>
<dbReference type="RefSeq" id="WP_336808893.1">
    <property type="nucleotide sequence ID" value="NZ_JBBBNY010000018.1"/>
</dbReference>
<evidence type="ECO:0000313" key="2">
    <source>
        <dbReference type="Proteomes" id="UP001381174"/>
    </source>
</evidence>
<dbReference type="Pfam" id="PF03013">
    <property type="entry name" value="Pyr_excise"/>
    <property type="match status" value="1"/>
</dbReference>
<organism evidence="1 2">
    <name type="scientific">Fulvimonas yonginensis</name>
    <dbReference type="NCBI Taxonomy" id="1495200"/>
    <lineage>
        <taxon>Bacteria</taxon>
        <taxon>Pseudomonadati</taxon>
        <taxon>Pseudomonadota</taxon>
        <taxon>Gammaproteobacteria</taxon>
        <taxon>Lysobacterales</taxon>
        <taxon>Rhodanobacteraceae</taxon>
        <taxon>Fulvimonas</taxon>
    </lineage>
</organism>
<dbReference type="Proteomes" id="UP001381174">
    <property type="component" value="Unassembled WGS sequence"/>
</dbReference>